<keyword evidence="2" id="KW-1003">Cell membrane</keyword>
<dbReference type="GO" id="GO:0000155">
    <property type="term" value="F:phosphorelay sensor kinase activity"/>
    <property type="evidence" value="ECO:0007669"/>
    <property type="project" value="InterPro"/>
</dbReference>
<dbReference type="InterPro" id="IPR003594">
    <property type="entry name" value="HATPase_dom"/>
</dbReference>
<dbReference type="KEGG" id="cchl:FPL14_24440"/>
<evidence type="ECO:0000256" key="2">
    <source>
        <dbReference type="ARBA" id="ARBA00022475"/>
    </source>
</evidence>
<evidence type="ECO:0000256" key="5">
    <source>
        <dbReference type="ARBA" id="ARBA00022777"/>
    </source>
</evidence>
<evidence type="ECO:0000259" key="8">
    <source>
        <dbReference type="PROSITE" id="PS50885"/>
    </source>
</evidence>
<protein>
    <submittedName>
        <fullName evidence="9">HAMP domain-containing protein</fullName>
    </submittedName>
</protein>
<sequence length="555" mass="63794">MKYKELKMSYNSISFKIFMLILVIFTPLVLLTIHNNYQARDSLLDQVEGVHMNLVQSYLTQIDVQLRSSMTTALDLVLFQSDPATLANSNDESTIAFSKMAIHNNLSNKLLTNNLIDSLFVYVKSKDYLIVASQSDVSPNEIDHIKKYIVAQTKEIDFTHSSPTTNWHLTKIENEDSLVNITYGVNEIVAGAYAQNDRIIQKFKPENSELMIIPSSSVSLTAEKISSDRILISTQSNVADIVLAEVLPRTDLLRILPFIQKYVLQISISLILLVPIFILLMKLIVIDPLKNLTKAMRRIRMGDIDYRINQRRNSNEFEIVNNTFNEMMNEVKDLKISVYEEQIKLQVSQLRNLQLQINPHFLINSLNMIHNLIVNEQLVPAKQLIQFSAGYFRYMARAEDDFVILNDEMKHILNYLEIQKIRYEEKITYNLDVNQLIEDMLIPPMLIQNFVENSIKYAIDMSKSLHITVAIEYFEIDYYPYAKITVSDTGVGYPIEILDPINAGEKITGTIGNHIGIYNSLQRLKALYGGKASWRFYNNRGAVTELIIPAWFEKP</sequence>
<dbReference type="Gene3D" id="3.30.565.10">
    <property type="entry name" value="Histidine kinase-like ATPase, C-terminal domain"/>
    <property type="match status" value="1"/>
</dbReference>
<evidence type="ECO:0000313" key="10">
    <source>
        <dbReference type="Proteomes" id="UP000515679"/>
    </source>
</evidence>
<keyword evidence="6 7" id="KW-0472">Membrane</keyword>
<dbReference type="PANTHER" id="PTHR34220">
    <property type="entry name" value="SENSOR HISTIDINE KINASE YPDA"/>
    <property type="match status" value="1"/>
</dbReference>
<dbReference type="InterPro" id="IPR010559">
    <property type="entry name" value="Sig_transdc_His_kin_internal"/>
</dbReference>
<evidence type="ECO:0000256" key="6">
    <source>
        <dbReference type="ARBA" id="ARBA00023136"/>
    </source>
</evidence>
<dbReference type="RefSeq" id="WP_182300203.1">
    <property type="nucleotide sequence ID" value="NZ_CP041969.1"/>
</dbReference>
<evidence type="ECO:0000256" key="4">
    <source>
        <dbReference type="ARBA" id="ARBA00022679"/>
    </source>
</evidence>
<dbReference type="GO" id="GO:0005886">
    <property type="term" value="C:plasma membrane"/>
    <property type="evidence" value="ECO:0007669"/>
    <property type="project" value="UniProtKB-SubCell"/>
</dbReference>
<dbReference type="PROSITE" id="PS50885">
    <property type="entry name" value="HAMP"/>
    <property type="match status" value="1"/>
</dbReference>
<name>A0A7G5C436_9BACL</name>
<keyword evidence="5" id="KW-0418">Kinase</keyword>
<dbReference type="Pfam" id="PF02518">
    <property type="entry name" value="HATPase_c"/>
    <property type="match status" value="1"/>
</dbReference>
<dbReference type="InterPro" id="IPR003660">
    <property type="entry name" value="HAMP_dom"/>
</dbReference>
<keyword evidence="3" id="KW-0597">Phosphoprotein</keyword>
<keyword evidence="7" id="KW-1133">Transmembrane helix</keyword>
<dbReference type="CDD" id="cd06225">
    <property type="entry name" value="HAMP"/>
    <property type="match status" value="1"/>
</dbReference>
<dbReference type="EMBL" id="CP041969">
    <property type="protein sequence ID" value="QMV43970.1"/>
    <property type="molecule type" value="Genomic_DNA"/>
</dbReference>
<evidence type="ECO:0000313" key="9">
    <source>
        <dbReference type="EMBL" id="QMV43970.1"/>
    </source>
</evidence>
<proteinExistence type="predicted"/>
<dbReference type="Pfam" id="PF06580">
    <property type="entry name" value="His_kinase"/>
    <property type="match status" value="1"/>
</dbReference>
<gene>
    <name evidence="9" type="ORF">FPL14_24440</name>
</gene>
<dbReference type="SMART" id="SM00304">
    <property type="entry name" value="HAMP"/>
    <property type="match status" value="1"/>
</dbReference>
<evidence type="ECO:0000256" key="1">
    <source>
        <dbReference type="ARBA" id="ARBA00004651"/>
    </source>
</evidence>
<feature type="transmembrane region" description="Helical" evidence="7">
    <location>
        <begin position="262"/>
        <end position="286"/>
    </location>
</feature>
<dbReference type="AlphaFoldDB" id="A0A7G5C436"/>
<evidence type="ECO:0000256" key="7">
    <source>
        <dbReference type="SAM" id="Phobius"/>
    </source>
</evidence>
<reference evidence="9 10" key="1">
    <citation type="submission" date="2019-07" db="EMBL/GenBank/DDBJ databases">
        <authorList>
            <person name="Kim J.K."/>
            <person name="Cheong H.-M."/>
            <person name="Choi Y."/>
            <person name="Hwang K.J."/>
            <person name="Lee S."/>
            <person name="Choi C."/>
        </authorList>
    </citation>
    <scope>NUCLEOTIDE SEQUENCE [LARGE SCALE GENOMIC DNA]</scope>
    <source>
        <strain evidence="9 10">KS 22</strain>
    </source>
</reference>
<accession>A0A7G5C436</accession>
<keyword evidence="7" id="KW-0812">Transmembrane</keyword>
<feature type="domain" description="HAMP" evidence="8">
    <location>
        <begin position="283"/>
        <end position="336"/>
    </location>
</feature>
<dbReference type="PANTHER" id="PTHR34220:SF7">
    <property type="entry name" value="SENSOR HISTIDINE KINASE YPDA"/>
    <property type="match status" value="1"/>
</dbReference>
<dbReference type="InterPro" id="IPR036890">
    <property type="entry name" value="HATPase_C_sf"/>
</dbReference>
<evidence type="ECO:0000256" key="3">
    <source>
        <dbReference type="ARBA" id="ARBA00022553"/>
    </source>
</evidence>
<comment type="subcellular location">
    <subcellularLocation>
        <location evidence="1">Cell membrane</location>
        <topology evidence="1">Multi-pass membrane protein</topology>
    </subcellularLocation>
</comment>
<dbReference type="InterPro" id="IPR050640">
    <property type="entry name" value="Bact_2-comp_sensor_kinase"/>
</dbReference>
<keyword evidence="4" id="KW-0808">Transferase</keyword>
<dbReference type="Gene3D" id="6.10.340.10">
    <property type="match status" value="1"/>
</dbReference>
<dbReference type="SUPFAM" id="SSF158472">
    <property type="entry name" value="HAMP domain-like"/>
    <property type="match status" value="1"/>
</dbReference>
<dbReference type="Pfam" id="PF00672">
    <property type="entry name" value="HAMP"/>
    <property type="match status" value="1"/>
</dbReference>
<dbReference type="Proteomes" id="UP000515679">
    <property type="component" value="Chromosome"/>
</dbReference>
<keyword evidence="10" id="KW-1185">Reference proteome</keyword>
<organism evidence="9 10">
    <name type="scientific">Cohnella cholangitidis</name>
    <dbReference type="NCBI Taxonomy" id="2598458"/>
    <lineage>
        <taxon>Bacteria</taxon>
        <taxon>Bacillati</taxon>
        <taxon>Bacillota</taxon>
        <taxon>Bacilli</taxon>
        <taxon>Bacillales</taxon>
        <taxon>Paenibacillaceae</taxon>
        <taxon>Cohnella</taxon>
    </lineage>
</organism>
<feature type="transmembrane region" description="Helical" evidence="7">
    <location>
        <begin position="12"/>
        <end position="33"/>
    </location>
</feature>
<dbReference type="SUPFAM" id="SSF55874">
    <property type="entry name" value="ATPase domain of HSP90 chaperone/DNA topoisomerase II/histidine kinase"/>
    <property type="match status" value="1"/>
</dbReference>